<gene>
    <name evidence="2" type="ORF">Acr_12g0007620</name>
</gene>
<dbReference type="Proteomes" id="UP000585474">
    <property type="component" value="Unassembled WGS sequence"/>
</dbReference>
<dbReference type="AlphaFoldDB" id="A0A7J0FHR3"/>
<sequence length="244" mass="27475">MTKGQYEYLTDALPNSKDPSHVSWKLEDAQIRLRMWKSMEPQTGNNLVYLTSAKQVWDQAKEVFSGLGNLLRTYDLHQTFFSLTLGDMSIEDYYGRFRAVCASSDIVVMQFLELRNSPFLVRFSTIFTRLLYHLWLLLPTTLFWLHLLGPLAPLGRIVLLILAAVALVALAMITLATIVVLVVEVVIGGGARGLRICTHCGQDNHIVDRCWNLQGHPAAHQAVVPEANVVTIFAGEYQRFMVAQ</sequence>
<reference evidence="2 3" key="1">
    <citation type="submission" date="2019-07" db="EMBL/GenBank/DDBJ databases">
        <title>De Novo Assembly of kiwifruit Actinidia rufa.</title>
        <authorList>
            <person name="Sugita-Konishi S."/>
            <person name="Sato K."/>
            <person name="Mori E."/>
            <person name="Abe Y."/>
            <person name="Kisaki G."/>
            <person name="Hamano K."/>
            <person name="Suezawa K."/>
            <person name="Otani M."/>
            <person name="Fukuda T."/>
            <person name="Manabe T."/>
            <person name="Gomi K."/>
            <person name="Tabuchi M."/>
            <person name="Akimitsu K."/>
            <person name="Kataoka I."/>
        </authorList>
    </citation>
    <scope>NUCLEOTIDE SEQUENCE [LARGE SCALE GENOMIC DNA]</scope>
    <source>
        <strain evidence="3">cv. Fuchu</strain>
    </source>
</reference>
<organism evidence="2 3">
    <name type="scientific">Actinidia rufa</name>
    <dbReference type="NCBI Taxonomy" id="165716"/>
    <lineage>
        <taxon>Eukaryota</taxon>
        <taxon>Viridiplantae</taxon>
        <taxon>Streptophyta</taxon>
        <taxon>Embryophyta</taxon>
        <taxon>Tracheophyta</taxon>
        <taxon>Spermatophyta</taxon>
        <taxon>Magnoliopsida</taxon>
        <taxon>eudicotyledons</taxon>
        <taxon>Gunneridae</taxon>
        <taxon>Pentapetalae</taxon>
        <taxon>asterids</taxon>
        <taxon>Ericales</taxon>
        <taxon>Actinidiaceae</taxon>
        <taxon>Actinidia</taxon>
    </lineage>
</organism>
<dbReference type="OrthoDB" id="992753at2759"/>
<comment type="caution">
    <text evidence="2">The sequence shown here is derived from an EMBL/GenBank/DDBJ whole genome shotgun (WGS) entry which is preliminary data.</text>
</comment>
<evidence type="ECO:0008006" key="4">
    <source>
        <dbReference type="Google" id="ProtNLM"/>
    </source>
</evidence>
<protein>
    <recommendedName>
        <fullName evidence="4">Retrotransposon gag domain-containing protein</fullName>
    </recommendedName>
</protein>
<accession>A0A7J0FHR3</accession>
<keyword evidence="1" id="KW-0472">Membrane</keyword>
<feature type="transmembrane region" description="Helical" evidence="1">
    <location>
        <begin position="119"/>
        <end position="145"/>
    </location>
</feature>
<proteinExistence type="predicted"/>
<keyword evidence="1" id="KW-0812">Transmembrane</keyword>
<dbReference type="EMBL" id="BJWL01000012">
    <property type="protein sequence ID" value="GFY98221.1"/>
    <property type="molecule type" value="Genomic_DNA"/>
</dbReference>
<evidence type="ECO:0000256" key="1">
    <source>
        <dbReference type="SAM" id="Phobius"/>
    </source>
</evidence>
<name>A0A7J0FHR3_9ERIC</name>
<keyword evidence="3" id="KW-1185">Reference proteome</keyword>
<evidence type="ECO:0000313" key="2">
    <source>
        <dbReference type="EMBL" id="GFY98221.1"/>
    </source>
</evidence>
<keyword evidence="1" id="KW-1133">Transmembrane helix</keyword>
<feature type="transmembrane region" description="Helical" evidence="1">
    <location>
        <begin position="157"/>
        <end position="187"/>
    </location>
</feature>
<evidence type="ECO:0000313" key="3">
    <source>
        <dbReference type="Proteomes" id="UP000585474"/>
    </source>
</evidence>